<gene>
    <name evidence="1" type="ORF">Ddye_006038</name>
</gene>
<sequence length="105" mass="12511">MKKIKRESKQDYPPDLSNYIEFGLQVFDEIRHQDIKEEFLPWTLCFDWNKNLRLAPKSFVMHLHGKFILSRSLQKYIFFLMHNFTLQDAAGCFSQNTTSFSCTLP</sequence>
<protein>
    <submittedName>
        <fullName evidence="1">Uncharacterized protein</fullName>
    </submittedName>
</protein>
<accession>A0AAD9XH99</accession>
<dbReference type="Proteomes" id="UP001280121">
    <property type="component" value="Unassembled WGS sequence"/>
</dbReference>
<evidence type="ECO:0000313" key="1">
    <source>
        <dbReference type="EMBL" id="KAK2659505.1"/>
    </source>
</evidence>
<dbReference type="AlphaFoldDB" id="A0AAD9XH99"/>
<comment type="caution">
    <text evidence="1">The sequence shown here is derived from an EMBL/GenBank/DDBJ whole genome shotgun (WGS) entry which is preliminary data.</text>
</comment>
<name>A0AAD9XH99_9ROSI</name>
<evidence type="ECO:0000313" key="2">
    <source>
        <dbReference type="Proteomes" id="UP001280121"/>
    </source>
</evidence>
<dbReference type="EMBL" id="JANJYI010000002">
    <property type="protein sequence ID" value="KAK2659505.1"/>
    <property type="molecule type" value="Genomic_DNA"/>
</dbReference>
<proteinExistence type="predicted"/>
<keyword evidence="2" id="KW-1185">Reference proteome</keyword>
<reference evidence="1" key="1">
    <citation type="journal article" date="2023" name="Plant J.">
        <title>Genome sequences and population genomics provide insights into the demographic history, inbreeding, and mutation load of two 'living fossil' tree species of Dipteronia.</title>
        <authorList>
            <person name="Feng Y."/>
            <person name="Comes H.P."/>
            <person name="Chen J."/>
            <person name="Zhu S."/>
            <person name="Lu R."/>
            <person name="Zhang X."/>
            <person name="Li P."/>
            <person name="Qiu J."/>
            <person name="Olsen K.M."/>
            <person name="Qiu Y."/>
        </authorList>
    </citation>
    <scope>NUCLEOTIDE SEQUENCE</scope>
    <source>
        <strain evidence="1">KIB01</strain>
    </source>
</reference>
<organism evidence="1 2">
    <name type="scientific">Dipteronia dyeriana</name>
    <dbReference type="NCBI Taxonomy" id="168575"/>
    <lineage>
        <taxon>Eukaryota</taxon>
        <taxon>Viridiplantae</taxon>
        <taxon>Streptophyta</taxon>
        <taxon>Embryophyta</taxon>
        <taxon>Tracheophyta</taxon>
        <taxon>Spermatophyta</taxon>
        <taxon>Magnoliopsida</taxon>
        <taxon>eudicotyledons</taxon>
        <taxon>Gunneridae</taxon>
        <taxon>Pentapetalae</taxon>
        <taxon>rosids</taxon>
        <taxon>malvids</taxon>
        <taxon>Sapindales</taxon>
        <taxon>Sapindaceae</taxon>
        <taxon>Hippocastanoideae</taxon>
        <taxon>Acereae</taxon>
        <taxon>Dipteronia</taxon>
    </lineage>
</organism>